<dbReference type="SUPFAM" id="SSF50475">
    <property type="entry name" value="FMN-binding split barrel"/>
    <property type="match status" value="1"/>
</dbReference>
<proteinExistence type="inferred from homology"/>
<dbReference type="InterPro" id="IPR011576">
    <property type="entry name" value="Pyridox_Oxase_N"/>
</dbReference>
<evidence type="ECO:0000256" key="4">
    <source>
        <dbReference type="ARBA" id="ARBA00022643"/>
    </source>
</evidence>
<dbReference type="Pfam" id="PF01243">
    <property type="entry name" value="PNPOx_N"/>
    <property type="match status" value="1"/>
</dbReference>
<accession>A0ABP9TPU3</accession>
<dbReference type="InterPro" id="IPR000659">
    <property type="entry name" value="Pyridox_Oxase"/>
</dbReference>
<evidence type="ECO:0000259" key="6">
    <source>
        <dbReference type="Pfam" id="PF01243"/>
    </source>
</evidence>
<dbReference type="EMBL" id="BAABLK010000089">
    <property type="protein sequence ID" value="GAA5228764.1"/>
    <property type="molecule type" value="Genomic_DNA"/>
</dbReference>
<comment type="similarity">
    <text evidence="2">Belongs to the pyridoxamine 5'-phosphate oxidase family.</text>
</comment>
<keyword evidence="9" id="KW-1185">Reference proteome</keyword>
<protein>
    <submittedName>
        <fullName evidence="8">Pyridoxal 5'-phosphate synthase</fullName>
    </submittedName>
</protein>
<evidence type="ECO:0000256" key="1">
    <source>
        <dbReference type="ARBA" id="ARBA00001917"/>
    </source>
</evidence>
<feature type="domain" description="Pyridoxine 5'-phosphate oxidase dimerisation C-terminal" evidence="7">
    <location>
        <begin position="178"/>
        <end position="217"/>
    </location>
</feature>
<dbReference type="InterPro" id="IPR019576">
    <property type="entry name" value="Pyridoxamine_oxidase_dimer_C"/>
</dbReference>
<comment type="cofactor">
    <cofactor evidence="1">
        <name>FMN</name>
        <dbReference type="ChEBI" id="CHEBI:58210"/>
    </cofactor>
</comment>
<dbReference type="PANTHER" id="PTHR10851">
    <property type="entry name" value="PYRIDOXINE-5-PHOSPHATE OXIDASE"/>
    <property type="match status" value="1"/>
</dbReference>
<evidence type="ECO:0000313" key="8">
    <source>
        <dbReference type="EMBL" id="GAA5228764.1"/>
    </source>
</evidence>
<dbReference type="Pfam" id="PF10590">
    <property type="entry name" value="PNP_phzG_C"/>
    <property type="match status" value="1"/>
</dbReference>
<evidence type="ECO:0000313" key="9">
    <source>
        <dbReference type="Proteomes" id="UP001501257"/>
    </source>
</evidence>
<dbReference type="Proteomes" id="UP001501257">
    <property type="component" value="Unassembled WGS sequence"/>
</dbReference>
<dbReference type="Gene3D" id="2.30.110.10">
    <property type="entry name" value="Electron Transport, Fmn-binding Protein, Chain A"/>
    <property type="match status" value="1"/>
</dbReference>
<dbReference type="NCBIfam" id="NF004231">
    <property type="entry name" value="PRK05679.1"/>
    <property type="match status" value="1"/>
</dbReference>
<evidence type="ECO:0000259" key="7">
    <source>
        <dbReference type="Pfam" id="PF10590"/>
    </source>
</evidence>
<evidence type="ECO:0000256" key="3">
    <source>
        <dbReference type="ARBA" id="ARBA00022630"/>
    </source>
</evidence>
<dbReference type="PIRSF" id="PIRSF000190">
    <property type="entry name" value="Pyd_amn-ph_oxd"/>
    <property type="match status" value="1"/>
</dbReference>
<gene>
    <name evidence="8" type="ORF">GCM10025778_33030</name>
</gene>
<evidence type="ECO:0000256" key="2">
    <source>
        <dbReference type="ARBA" id="ARBA00007301"/>
    </source>
</evidence>
<keyword evidence="5" id="KW-0560">Oxidoreductase</keyword>
<feature type="domain" description="Pyridoxamine 5'-phosphate oxidase N-terminal" evidence="6">
    <location>
        <begin position="40"/>
        <end position="139"/>
    </location>
</feature>
<keyword evidence="3" id="KW-0285">Flavoprotein</keyword>
<dbReference type="PANTHER" id="PTHR10851:SF0">
    <property type="entry name" value="PYRIDOXINE-5'-PHOSPHATE OXIDASE"/>
    <property type="match status" value="1"/>
</dbReference>
<reference evidence="9" key="1">
    <citation type="journal article" date="2019" name="Int. J. Syst. Evol. Microbiol.">
        <title>The Global Catalogue of Microorganisms (GCM) 10K type strain sequencing project: providing services to taxonomists for standard genome sequencing and annotation.</title>
        <authorList>
            <consortium name="The Broad Institute Genomics Platform"/>
            <consortium name="The Broad Institute Genome Sequencing Center for Infectious Disease"/>
            <person name="Wu L."/>
            <person name="Ma J."/>
        </authorList>
    </citation>
    <scope>NUCLEOTIDE SEQUENCE [LARGE SCALE GENOMIC DNA]</scope>
    <source>
        <strain evidence="9">JCM 18952</strain>
    </source>
</reference>
<sequence length="218" mass="23976">MQTFREELRAVPSVAGQAPDVDWESVPQTPHELFMEWFRHALTQGVPEAHATTLSTVDERGAPDARMVILKDVSAVGNFKFATSDESAKAQQLLGNPNCALTLFWSPVARSIRVRGVAHRASAAESAADFRARHPLARAIALTGQQSSILTDGADRIAAITRAEAAVQNDDTLVSPLWSVWTVVPSSVEFWQGDPGRDHHRLRYVRDGAAWERQRLAC</sequence>
<dbReference type="InterPro" id="IPR012349">
    <property type="entry name" value="Split_barrel_FMN-bd"/>
</dbReference>
<name>A0ABP9TPU3_9MICC</name>
<organism evidence="8 9">
    <name type="scientific">Paeniglutamicibacter antarcticus</name>
    <dbReference type="NCBI Taxonomy" id="494023"/>
    <lineage>
        <taxon>Bacteria</taxon>
        <taxon>Bacillati</taxon>
        <taxon>Actinomycetota</taxon>
        <taxon>Actinomycetes</taxon>
        <taxon>Micrococcales</taxon>
        <taxon>Micrococcaceae</taxon>
        <taxon>Paeniglutamicibacter</taxon>
    </lineage>
</organism>
<comment type="caution">
    <text evidence="8">The sequence shown here is derived from an EMBL/GenBank/DDBJ whole genome shotgun (WGS) entry which is preliminary data.</text>
</comment>
<keyword evidence="4" id="KW-0288">FMN</keyword>
<dbReference type="RefSeq" id="WP_210100205.1">
    <property type="nucleotide sequence ID" value="NZ_BAABLK010000089.1"/>
</dbReference>
<evidence type="ECO:0000256" key="5">
    <source>
        <dbReference type="ARBA" id="ARBA00023002"/>
    </source>
</evidence>